<dbReference type="Gene3D" id="1.10.1330.10">
    <property type="entry name" value="Dockerin domain"/>
    <property type="match status" value="1"/>
</dbReference>
<feature type="chain" id="PRO_5003212821" evidence="3">
    <location>
        <begin position="30"/>
        <end position="982"/>
    </location>
</feature>
<dbReference type="Gene3D" id="2.60.120.260">
    <property type="entry name" value="Galactose-binding domain-like"/>
    <property type="match status" value="1"/>
</dbReference>
<dbReference type="HOGENOM" id="CLU_303233_0_0_9"/>
<sequence length="982" mass="104595" precursor="true">MKLSRTKKILSATVSLMMVAASLPFPANAAGNFWGNNGGQDWSGFAGGFDTTGNEVIGSDAGNGGNAQSGLNAKIKNDMPTTVPSDLETSSQCKVENKSYYCKYTGKQKKCNVILPPNYNPSKKYPVMFILHGIMGSENDMVSGNGVQELMTSLMSSGKAEEFIVVTPNMFTSKTMNGPSGINQQTCAEYDNFLYDVTDSLLPFIKENYPIKEGRENTAITGFSMGGREAIYCGLMRPDVFGYVGGACPAPGITPGSDRYMDHPGCMQESEMKFRNVGPEPEVFMITGGTNDDVVGTFPKQYSDILTRNGVDHVYQSIPGGGHNANSVKPHLYTFMRYAFKSDGSSSQSSGSGKKAASLYGDANLDGKVDMKDAVLIRQAVAAPGKYKLTGQGSVNADVFNVGDGITADDANAIKNYILGHISSLPIKEVTDDPSGQTDTPSGVVLSNDFNSGVGNWAGRGAASVAATDNAYYGTSGKSMYVSGRTAEWNGAAINLGSDFKAGQTYSISLAALQTSGGSSEIQVSLQQSGGYGSAVYTHIASAECKSGVWTKIENTSFTIPDNAGDITLYVETVQGSGDLTDFYIDNVQIAAAGTKSSVKTGGTGKVPGSASSSGSGTGTEVDHSKWDNYKETASSQYINFYKSSIKHMGNTYRLSQKLSAAENGSPLTVAYLGGSITEGKNYTTPFSSYLKNTFAKGSFKEINAGLSGTSSVVGLVRSEAQIVSQKPDIIFLEFSVNDHEDIMYKKCFESCIKKFLDMPNAPAVCVLITRAKGGFSSQNQMYPIGKNFDIPVISMDDALTKAFNSGFLNTGDYYTDEYHPHQKGGQLIADCMAYYVRQAMKSQNSSSSYTQPTSYVYGAEYADTVNVDPKNLTNFSAGSWTSGYGYNNSGLNYSYTLNGSNPMKFKTQGKGLIIVFKANSSGMGSINVTVNGKTTKISGNKQYTWGGPDAELGYYQSTSGDLDVSISGSGQFTIWGIGLIK</sequence>
<gene>
    <name evidence="5" type="ordered locus">Rumal_1080</name>
</gene>
<dbReference type="Proteomes" id="UP000006919">
    <property type="component" value="Chromosome"/>
</dbReference>
<evidence type="ECO:0000313" key="5">
    <source>
        <dbReference type="EMBL" id="ADU21606.1"/>
    </source>
</evidence>
<dbReference type="Pfam" id="PF02018">
    <property type="entry name" value="CBM_4_9"/>
    <property type="match status" value="1"/>
</dbReference>
<dbReference type="SUPFAM" id="SSF49785">
    <property type="entry name" value="Galactose-binding domain-like"/>
    <property type="match status" value="1"/>
</dbReference>
<dbReference type="InterPro" id="IPR000801">
    <property type="entry name" value="Esterase-like"/>
</dbReference>
<dbReference type="eggNOG" id="COG2755">
    <property type="taxonomic scope" value="Bacteria"/>
</dbReference>
<dbReference type="InterPro" id="IPR036439">
    <property type="entry name" value="Dockerin_dom_sf"/>
</dbReference>
<dbReference type="Gene3D" id="3.40.50.1820">
    <property type="entry name" value="alpha/beta hydrolase"/>
    <property type="match status" value="1"/>
</dbReference>
<keyword evidence="3" id="KW-0732">Signal</keyword>
<dbReference type="InterPro" id="IPR003305">
    <property type="entry name" value="CenC_carb-bd"/>
</dbReference>
<dbReference type="InterPro" id="IPR029058">
    <property type="entry name" value="AB_hydrolase_fold"/>
</dbReference>
<feature type="domain" description="Dockerin" evidence="4">
    <location>
        <begin position="356"/>
        <end position="427"/>
    </location>
</feature>
<dbReference type="AlphaFoldDB" id="E6UCK1"/>
<dbReference type="SUPFAM" id="SSF52266">
    <property type="entry name" value="SGNH hydrolase"/>
    <property type="match status" value="1"/>
</dbReference>
<dbReference type="GO" id="GO:0000272">
    <property type="term" value="P:polysaccharide catabolic process"/>
    <property type="evidence" value="ECO:0007669"/>
    <property type="project" value="InterPro"/>
</dbReference>
<dbReference type="InterPro" id="IPR008979">
    <property type="entry name" value="Galactose-bd-like_sf"/>
</dbReference>
<accession>E6UCK1</accession>
<dbReference type="GO" id="GO:0016798">
    <property type="term" value="F:hydrolase activity, acting on glycosyl bonds"/>
    <property type="evidence" value="ECO:0007669"/>
    <property type="project" value="InterPro"/>
</dbReference>
<dbReference type="InterPro" id="IPR050583">
    <property type="entry name" value="Mycobacterial_A85_antigen"/>
</dbReference>
<dbReference type="Gene3D" id="3.40.50.1110">
    <property type="entry name" value="SGNH hydrolase"/>
    <property type="match status" value="1"/>
</dbReference>
<dbReference type="Pfam" id="PF00756">
    <property type="entry name" value="Esterase"/>
    <property type="match status" value="1"/>
</dbReference>
<dbReference type="SUPFAM" id="SSF63446">
    <property type="entry name" value="Type I dockerin domain"/>
    <property type="match status" value="1"/>
</dbReference>
<feature type="signal peptide" evidence="3">
    <location>
        <begin position="1"/>
        <end position="29"/>
    </location>
</feature>
<dbReference type="PROSITE" id="PS51766">
    <property type="entry name" value="DOCKERIN"/>
    <property type="match status" value="1"/>
</dbReference>
<evidence type="ECO:0000256" key="3">
    <source>
        <dbReference type="SAM" id="SignalP"/>
    </source>
</evidence>
<name>E6UCK1_RUMA7</name>
<evidence type="ECO:0000256" key="1">
    <source>
        <dbReference type="ARBA" id="ARBA00022801"/>
    </source>
</evidence>
<keyword evidence="1" id="KW-0378">Hydrolase</keyword>
<dbReference type="STRING" id="697329.Rumal_1080"/>
<reference evidence="5 6" key="1">
    <citation type="journal article" date="2011" name="J. Bacteriol.">
        <title>Complete genome of the cellulolytic ruminal bacterium Ruminococcus albus 7.</title>
        <authorList>
            <person name="Suen G."/>
            <person name="Stevenson D.M."/>
            <person name="Bruce D.C."/>
            <person name="Chertkov O."/>
            <person name="Copeland A."/>
            <person name="Cheng J.F."/>
            <person name="Detter C."/>
            <person name="Detter J.C."/>
            <person name="Goodwin L.A."/>
            <person name="Han C.S."/>
            <person name="Hauser L.J."/>
            <person name="Ivanova N.N."/>
            <person name="Kyrpides N.C."/>
            <person name="Land M.L."/>
            <person name="Lapidus A."/>
            <person name="Lucas S."/>
            <person name="Ovchinnikova G."/>
            <person name="Pitluck S."/>
            <person name="Tapia R."/>
            <person name="Woyke T."/>
            <person name="Boyum J."/>
            <person name="Mead D."/>
            <person name="Weimer P.J."/>
        </authorList>
    </citation>
    <scope>NUCLEOTIDE SEQUENCE [LARGE SCALE GENOMIC DNA]</scope>
    <source>
        <strain evidence="6">ATCC 27210 / DSM 20455 / JCM 14654 / NCDO 2250 / 7</strain>
    </source>
</reference>
<evidence type="ECO:0000256" key="2">
    <source>
        <dbReference type="SAM" id="MobiDB-lite"/>
    </source>
</evidence>
<dbReference type="RefSeq" id="WP_013497784.1">
    <property type="nucleotide sequence ID" value="NC_014833.1"/>
</dbReference>
<protein>
    <submittedName>
        <fullName evidence="5">Carbohydrate-binding CenC domain protein</fullName>
    </submittedName>
</protein>
<evidence type="ECO:0000313" key="6">
    <source>
        <dbReference type="Proteomes" id="UP000006919"/>
    </source>
</evidence>
<dbReference type="CDD" id="cd14256">
    <property type="entry name" value="Dockerin_I"/>
    <property type="match status" value="1"/>
</dbReference>
<dbReference type="SUPFAM" id="SSF53474">
    <property type="entry name" value="alpha/beta-Hydrolases"/>
    <property type="match status" value="1"/>
</dbReference>
<dbReference type="CDD" id="cd00229">
    <property type="entry name" value="SGNH_hydrolase"/>
    <property type="match status" value="1"/>
</dbReference>
<evidence type="ECO:0000259" key="4">
    <source>
        <dbReference type="PROSITE" id="PS51766"/>
    </source>
</evidence>
<dbReference type="eggNOG" id="COG2382">
    <property type="taxonomic scope" value="Bacteria"/>
</dbReference>
<dbReference type="InterPro" id="IPR016134">
    <property type="entry name" value="Dockerin_dom"/>
</dbReference>
<organism evidence="5 6">
    <name type="scientific">Ruminococcus albus (strain ATCC 27210 / DSM 20455 / JCM 14654 / NCDO 2250 / 7)</name>
    <dbReference type="NCBI Taxonomy" id="697329"/>
    <lineage>
        <taxon>Bacteria</taxon>
        <taxon>Bacillati</taxon>
        <taxon>Bacillota</taxon>
        <taxon>Clostridia</taxon>
        <taxon>Eubacteriales</taxon>
        <taxon>Oscillospiraceae</taxon>
        <taxon>Ruminococcus</taxon>
    </lineage>
</organism>
<dbReference type="EMBL" id="CP002403">
    <property type="protein sequence ID" value="ADU21606.1"/>
    <property type="molecule type" value="Genomic_DNA"/>
</dbReference>
<dbReference type="InterPro" id="IPR036514">
    <property type="entry name" value="SGNH_hydro_sf"/>
</dbReference>
<dbReference type="PANTHER" id="PTHR48098">
    <property type="entry name" value="ENTEROCHELIN ESTERASE-RELATED"/>
    <property type="match status" value="1"/>
</dbReference>
<dbReference type="KEGG" id="ral:Rumal_1080"/>
<proteinExistence type="predicted"/>
<feature type="compositionally biased region" description="Low complexity" evidence="2">
    <location>
        <begin position="598"/>
        <end position="615"/>
    </location>
</feature>
<feature type="region of interest" description="Disordered" evidence="2">
    <location>
        <begin position="598"/>
        <end position="624"/>
    </location>
</feature>